<dbReference type="CDD" id="cd00038">
    <property type="entry name" value="CAP_ED"/>
    <property type="match status" value="1"/>
</dbReference>
<dbReference type="Gene3D" id="2.60.120.10">
    <property type="entry name" value="Jelly Rolls"/>
    <property type="match status" value="1"/>
</dbReference>
<evidence type="ECO:0000259" key="1">
    <source>
        <dbReference type="PROSITE" id="PS50042"/>
    </source>
</evidence>
<dbReference type="PROSITE" id="PS50042">
    <property type="entry name" value="CNMP_BINDING_3"/>
    <property type="match status" value="1"/>
</dbReference>
<dbReference type="EMBL" id="CP048620">
    <property type="protein sequence ID" value="QPJ65388.1"/>
    <property type="molecule type" value="Genomic_DNA"/>
</dbReference>
<feature type="domain" description="Cyclic nucleotide-binding" evidence="1">
    <location>
        <begin position="16"/>
        <end position="117"/>
    </location>
</feature>
<dbReference type="InterPro" id="IPR000595">
    <property type="entry name" value="cNMP-bd_dom"/>
</dbReference>
<organism evidence="2 3">
    <name type="scientific">Candidatus Nitrohelix vancouverensis</name>
    <dbReference type="NCBI Taxonomy" id="2705534"/>
    <lineage>
        <taxon>Bacteria</taxon>
        <taxon>Pseudomonadati</taxon>
        <taxon>Nitrospinota/Tectimicrobiota group</taxon>
        <taxon>Nitrospinota</taxon>
        <taxon>Nitrospinia</taxon>
        <taxon>Nitrospinales</taxon>
        <taxon>Nitrospinaceae</taxon>
        <taxon>Candidatus Nitrohelix</taxon>
    </lineage>
</organism>
<dbReference type="SMART" id="SM00100">
    <property type="entry name" value="cNMP"/>
    <property type="match status" value="1"/>
</dbReference>
<evidence type="ECO:0000313" key="3">
    <source>
        <dbReference type="Proteomes" id="UP000594464"/>
    </source>
</evidence>
<dbReference type="Proteomes" id="UP000594464">
    <property type="component" value="Chromosome"/>
</dbReference>
<accession>A0A7T0G3I9</accession>
<proteinExistence type="predicted"/>
<dbReference type="InterPro" id="IPR050503">
    <property type="entry name" value="cAMP-dep_PK_reg_su-like"/>
</dbReference>
<dbReference type="PANTHER" id="PTHR11635">
    <property type="entry name" value="CAMP-DEPENDENT PROTEIN KINASE REGULATORY CHAIN"/>
    <property type="match status" value="1"/>
</dbReference>
<dbReference type="Pfam" id="PF00027">
    <property type="entry name" value="cNMP_binding"/>
    <property type="match status" value="1"/>
</dbReference>
<dbReference type="SUPFAM" id="SSF51206">
    <property type="entry name" value="cAMP-binding domain-like"/>
    <property type="match status" value="1"/>
</dbReference>
<sequence length="148" mass="16574">MMEKSKIVELLETIPFFAEFNAKEKDYVAGLEAQVLRFRPADIIIKEGDIDKAFYVVLKGAVFVSKKKPHDVVLAKLRTGSVFGEIAYVGKRARTTYVIADGDVIALKINLSEIDTLDPMVQSKIKDQLIGILADRLNIMNDQAKRFA</sequence>
<evidence type="ECO:0000313" key="2">
    <source>
        <dbReference type="EMBL" id="QPJ65388.1"/>
    </source>
</evidence>
<reference evidence="3" key="1">
    <citation type="submission" date="2020-02" db="EMBL/GenBank/DDBJ databases">
        <title>Genomic and physiological characterization of two novel Nitrospinaceae genera.</title>
        <authorList>
            <person name="Mueller A.J."/>
            <person name="Jung M.-Y."/>
            <person name="Strachan C.R."/>
            <person name="Herbold C.W."/>
            <person name="Kirkegaard R.H."/>
            <person name="Daims H."/>
        </authorList>
    </citation>
    <scope>NUCLEOTIDE SEQUENCE [LARGE SCALE GENOMIC DNA]</scope>
</reference>
<dbReference type="PANTHER" id="PTHR11635:SF152">
    <property type="entry name" value="CAMP-DEPENDENT PROTEIN KINASE TYPE I REGULATORY SUBUNIT-RELATED"/>
    <property type="match status" value="1"/>
</dbReference>
<dbReference type="GO" id="GO:0005829">
    <property type="term" value="C:cytosol"/>
    <property type="evidence" value="ECO:0007669"/>
    <property type="project" value="TreeGrafter"/>
</dbReference>
<protein>
    <submittedName>
        <fullName evidence="2">Cyclic nucleotide-binding domain-containing protein</fullName>
    </submittedName>
</protein>
<dbReference type="InterPro" id="IPR014710">
    <property type="entry name" value="RmlC-like_jellyroll"/>
</dbReference>
<dbReference type="KEGG" id="nva:G3M78_08280"/>
<name>A0A7T0G3I9_9BACT</name>
<dbReference type="AlphaFoldDB" id="A0A7T0G3I9"/>
<gene>
    <name evidence="2" type="ORF">G3M78_08280</name>
</gene>
<dbReference type="GO" id="GO:0005952">
    <property type="term" value="C:cAMP-dependent protein kinase complex"/>
    <property type="evidence" value="ECO:0007669"/>
    <property type="project" value="InterPro"/>
</dbReference>
<dbReference type="InterPro" id="IPR018490">
    <property type="entry name" value="cNMP-bd_dom_sf"/>
</dbReference>